<dbReference type="Gene3D" id="3.80.10.10">
    <property type="entry name" value="Ribonuclease Inhibitor"/>
    <property type="match status" value="1"/>
</dbReference>
<dbReference type="EMBL" id="BTGU01001644">
    <property type="protein sequence ID" value="GMN27010.1"/>
    <property type="molecule type" value="Genomic_DNA"/>
</dbReference>
<name>A0AA88CQG5_FICCA</name>
<comment type="caution">
    <text evidence="2">The sequence shown here is derived from an EMBL/GenBank/DDBJ whole genome shotgun (WGS) entry which is preliminary data.</text>
</comment>
<accession>A0AA88CQG5</accession>
<sequence>MFDTLDEDIGGMESLKILHADNTRIREVPQTIVRLTSLTNLSLCGLRASPEFGSLFLHDDDIPGWFTCISNGSSISFEVPLLADSSLKGCLVRTVYSYSPKPTLYSAFPSVSVVNKTQRRSFIFDLIALSHHGTTCEGHLWQGLVSNEELKLKGGDKVEVSLDFGEYYTVKKTGVYLLFGSRVSAQRIQYDEPGTSSSWFHQMWRGVFQK</sequence>
<protein>
    <submittedName>
        <fullName evidence="2">Uncharacterized protein</fullName>
    </submittedName>
</protein>
<dbReference type="InterPro" id="IPR032675">
    <property type="entry name" value="LRR_dom_sf"/>
</dbReference>
<keyword evidence="3" id="KW-1185">Reference proteome</keyword>
<evidence type="ECO:0000313" key="3">
    <source>
        <dbReference type="Proteomes" id="UP001187192"/>
    </source>
</evidence>
<reference evidence="2" key="1">
    <citation type="submission" date="2023-07" db="EMBL/GenBank/DDBJ databases">
        <title>draft genome sequence of fig (Ficus carica).</title>
        <authorList>
            <person name="Takahashi T."/>
            <person name="Nishimura K."/>
        </authorList>
    </citation>
    <scope>NUCLEOTIDE SEQUENCE</scope>
</reference>
<dbReference type="Proteomes" id="UP001187192">
    <property type="component" value="Unassembled WGS sequence"/>
</dbReference>
<organism evidence="2 3">
    <name type="scientific">Ficus carica</name>
    <name type="common">Common fig</name>
    <dbReference type="NCBI Taxonomy" id="3494"/>
    <lineage>
        <taxon>Eukaryota</taxon>
        <taxon>Viridiplantae</taxon>
        <taxon>Streptophyta</taxon>
        <taxon>Embryophyta</taxon>
        <taxon>Tracheophyta</taxon>
        <taxon>Spermatophyta</taxon>
        <taxon>Magnoliopsida</taxon>
        <taxon>eudicotyledons</taxon>
        <taxon>Gunneridae</taxon>
        <taxon>Pentapetalae</taxon>
        <taxon>rosids</taxon>
        <taxon>fabids</taxon>
        <taxon>Rosales</taxon>
        <taxon>Moraceae</taxon>
        <taxon>Ficeae</taxon>
        <taxon>Ficus</taxon>
    </lineage>
</organism>
<gene>
    <name evidence="1" type="ORF">TIFTF001_040950</name>
    <name evidence="2" type="ORF">TIFTF001_040952</name>
</gene>
<evidence type="ECO:0000313" key="2">
    <source>
        <dbReference type="EMBL" id="GMN27010.1"/>
    </source>
</evidence>
<dbReference type="EMBL" id="BTGU01001643">
    <property type="protein sequence ID" value="GMN26985.1"/>
    <property type="molecule type" value="Genomic_DNA"/>
</dbReference>
<dbReference type="AlphaFoldDB" id="A0AA88CQG5"/>
<proteinExistence type="predicted"/>
<evidence type="ECO:0000313" key="1">
    <source>
        <dbReference type="EMBL" id="GMN26985.1"/>
    </source>
</evidence>